<dbReference type="InterPro" id="IPR011429">
    <property type="entry name" value="Cyt_c_Planctomycete-type"/>
</dbReference>
<evidence type="ECO:0000259" key="2">
    <source>
        <dbReference type="Pfam" id="PF07583"/>
    </source>
</evidence>
<feature type="domain" description="DUF1553" evidence="3">
    <location>
        <begin position="657"/>
        <end position="910"/>
    </location>
</feature>
<dbReference type="RefSeq" id="WP_171182632.1">
    <property type="nucleotide sequence ID" value="NZ_WTPX01000002.1"/>
</dbReference>
<dbReference type="InterPro" id="IPR033803">
    <property type="entry name" value="CBD-like_Golvesin-Xly"/>
</dbReference>
<evidence type="ECO:0000259" key="3">
    <source>
        <dbReference type="Pfam" id="PF07587"/>
    </source>
</evidence>
<reference evidence="6 7" key="1">
    <citation type="journal article" date="2020" name="Syst. Appl. Microbiol.">
        <title>Alienimonas chondri sp. nov., a novel planctomycete isolated from the biofilm of the red alga Chondrus crispus.</title>
        <authorList>
            <person name="Vitorino I."/>
            <person name="Albuquerque L."/>
            <person name="Wiegand S."/>
            <person name="Kallscheuer N."/>
            <person name="da Costa M.S."/>
            <person name="Lobo-da-Cunha A."/>
            <person name="Jogler C."/>
            <person name="Lage O.M."/>
        </authorList>
    </citation>
    <scope>NUCLEOTIDE SEQUENCE [LARGE SCALE GENOMIC DNA]</scope>
    <source>
        <strain evidence="6 7">LzC2</strain>
    </source>
</reference>
<sequence>MSRRSLVLGLTAGMVGWGLGVAEAADPADVAFFETKIRPALVEHCLECHGAEADPPDGNLRLDLRAGWEIGGDSGPALTPGDVDGSVLMEALRYETYEMPPEGKLPDHVVADFAKWIERGAVDPRGGTLEAPDAPAAANVEIDEWTYRTPTAEPIPAVRDEAWPRTPADRFILARLEDAGLTPAADAPAATAFRRLHFDLSGLPPDADALAEFQADPSEARWAAAVDRLLASPRFGQTWGRHWLDVARYADSNGSDFNATWPDAWRYRDYVIEAFNDDLPFDRFLTEQIAGDLLPADTDADRARQTIATGFLALGTKMLSERDKVKLTMDVADDQIDTVGRAAMGLTLGCARCHDHKFDPIPTRDYYALAGIFASTKTLDGEMQKYVSDFVRVPLPEDPAVTAARKAHKAAVAKAEAAVKDAKAAVDAAGLVPEGAIAVDDADAKAVGDWKASTYSKPFYGKGYLHDDKSGKGEKSLTFTATLPAAGRWEARLLYAGSGGRASNVPVKLRTPDGETEMILDQTKPGPLFGRAAVVGEYEAMSAGEVVSVIVRNDGTEGHVLADAVVFAPLADESVDPAAHAAAKALVAETEATLKALKDNAPPPAPNAFAVTDRPRDEIADTAIRIRGEARQEGETVPRGFLSVCGGGSEEIPEGSGRLELAEWVTRPDHPLTGRVFVNRVWGHLFGRGIVSTADNFGVLGAPPTHPKLLDRLAAEFVADGWRIKPLVRRLVTSRAYRLSSVHPDALENDPENELFARANRRRLTAEALRDTTLWLAGQLEEAPPGRSPVSGFGRLAVDTASGKPTGPVEVNALAVRSVYLPLIRNELPDALAVFDFADPESVIGVRPATNGPAQSLFLLNAPQVRARAEAAADRFRTRPGEVGERVSELYRATFSRDPSEAEIRRAVDYLDAAAARDGEAVAWADFAHVLFCSAEFRFLD</sequence>
<evidence type="ECO:0000259" key="4">
    <source>
        <dbReference type="Pfam" id="PF07635"/>
    </source>
</evidence>
<evidence type="ECO:0000256" key="1">
    <source>
        <dbReference type="SAM" id="SignalP"/>
    </source>
</evidence>
<feature type="signal peptide" evidence="1">
    <location>
        <begin position="1"/>
        <end position="24"/>
    </location>
</feature>
<dbReference type="Proteomes" id="UP000609651">
    <property type="component" value="Unassembled WGS sequence"/>
</dbReference>
<keyword evidence="7" id="KW-1185">Reference proteome</keyword>
<accession>A0ABX1V9E6</accession>
<proteinExistence type="predicted"/>
<evidence type="ECO:0000259" key="5">
    <source>
        <dbReference type="Pfam" id="PF25275"/>
    </source>
</evidence>
<protein>
    <recommendedName>
        <fullName evidence="8">Xanthan lyase</fullName>
    </recommendedName>
</protein>
<dbReference type="Pfam" id="PF07587">
    <property type="entry name" value="PSD1"/>
    <property type="match status" value="1"/>
</dbReference>
<evidence type="ECO:0008006" key="8">
    <source>
        <dbReference type="Google" id="ProtNLM"/>
    </source>
</evidence>
<dbReference type="InterPro" id="IPR022655">
    <property type="entry name" value="DUF1553"/>
</dbReference>
<evidence type="ECO:0000313" key="7">
    <source>
        <dbReference type="Proteomes" id="UP000609651"/>
    </source>
</evidence>
<gene>
    <name evidence="6" type="ORF">LzC2_01300</name>
</gene>
<dbReference type="InterPro" id="IPR011444">
    <property type="entry name" value="DUF1549"/>
</dbReference>
<keyword evidence="1" id="KW-0732">Signal</keyword>
<dbReference type="PANTHER" id="PTHR35889">
    <property type="entry name" value="CYCLOINULO-OLIGOSACCHARIDE FRUCTANOTRANSFERASE-RELATED"/>
    <property type="match status" value="1"/>
</dbReference>
<dbReference type="Pfam" id="PF25275">
    <property type="entry name" value="Golvesin_C"/>
    <property type="match status" value="1"/>
</dbReference>
<comment type="caution">
    <text evidence="6">The sequence shown here is derived from an EMBL/GenBank/DDBJ whole genome shotgun (WGS) entry which is preliminary data.</text>
</comment>
<feature type="domain" description="DUF1549" evidence="2">
    <location>
        <begin position="168"/>
        <end position="377"/>
    </location>
</feature>
<dbReference type="Pfam" id="PF07635">
    <property type="entry name" value="PSCyt1"/>
    <property type="match status" value="1"/>
</dbReference>
<feature type="chain" id="PRO_5046325412" description="Xanthan lyase" evidence="1">
    <location>
        <begin position="25"/>
        <end position="941"/>
    </location>
</feature>
<evidence type="ECO:0000313" key="6">
    <source>
        <dbReference type="EMBL" id="NNJ24081.1"/>
    </source>
</evidence>
<feature type="domain" description="Golvesin/Xly CBD-like" evidence="5">
    <location>
        <begin position="439"/>
        <end position="567"/>
    </location>
</feature>
<organism evidence="6 7">
    <name type="scientific">Alienimonas chondri</name>
    <dbReference type="NCBI Taxonomy" id="2681879"/>
    <lineage>
        <taxon>Bacteria</taxon>
        <taxon>Pseudomonadati</taxon>
        <taxon>Planctomycetota</taxon>
        <taxon>Planctomycetia</taxon>
        <taxon>Planctomycetales</taxon>
        <taxon>Planctomycetaceae</taxon>
        <taxon>Alienimonas</taxon>
    </lineage>
</organism>
<dbReference type="PANTHER" id="PTHR35889:SF3">
    <property type="entry name" value="F-BOX DOMAIN-CONTAINING PROTEIN"/>
    <property type="match status" value="1"/>
</dbReference>
<dbReference type="Pfam" id="PF07583">
    <property type="entry name" value="PSCyt2"/>
    <property type="match status" value="1"/>
</dbReference>
<dbReference type="EMBL" id="WTPX01000002">
    <property type="protein sequence ID" value="NNJ24081.1"/>
    <property type="molecule type" value="Genomic_DNA"/>
</dbReference>
<feature type="domain" description="Cytochrome C Planctomycete-type" evidence="4">
    <location>
        <begin position="45"/>
        <end position="103"/>
    </location>
</feature>
<name>A0ABX1V9E6_9PLAN</name>